<evidence type="ECO:0000256" key="1">
    <source>
        <dbReference type="SAM" id="SignalP"/>
    </source>
</evidence>
<feature type="signal peptide" evidence="1">
    <location>
        <begin position="1"/>
        <end position="17"/>
    </location>
</feature>
<evidence type="ECO:0000313" key="2">
    <source>
        <dbReference type="EMBL" id="MBB4846168.1"/>
    </source>
</evidence>
<dbReference type="Pfam" id="PF08811">
    <property type="entry name" value="DUF1800"/>
    <property type="match status" value="1"/>
</dbReference>
<evidence type="ECO:0000313" key="3">
    <source>
        <dbReference type="Proteomes" id="UP000562027"/>
    </source>
</evidence>
<protein>
    <submittedName>
        <fullName evidence="2">Uncharacterized protein (DUF1800 family)</fullName>
    </submittedName>
</protein>
<dbReference type="RefSeq" id="WP_184304751.1">
    <property type="nucleotide sequence ID" value="NZ_JACHLP010000015.1"/>
</dbReference>
<reference evidence="2 3" key="1">
    <citation type="submission" date="2020-08" db="EMBL/GenBank/DDBJ databases">
        <title>Functional genomics of gut bacteria from endangered species of beetles.</title>
        <authorList>
            <person name="Carlos-Shanley C."/>
        </authorList>
    </citation>
    <scope>NUCLEOTIDE SEQUENCE [LARGE SCALE GENOMIC DNA]</scope>
    <source>
        <strain evidence="2 3">S00239</strain>
    </source>
</reference>
<accession>A0A840LIY0</accession>
<dbReference type="InterPro" id="IPR014917">
    <property type="entry name" value="DUF1800"/>
</dbReference>
<dbReference type="EMBL" id="JACHLP010000015">
    <property type="protein sequence ID" value="MBB4846168.1"/>
    <property type="molecule type" value="Genomic_DNA"/>
</dbReference>
<feature type="chain" id="PRO_5032471910" evidence="1">
    <location>
        <begin position="18"/>
        <end position="510"/>
    </location>
</feature>
<name>A0A840LIY0_9BURK</name>
<keyword evidence="1" id="KW-0732">Signal</keyword>
<keyword evidence="3" id="KW-1185">Reference proteome</keyword>
<organism evidence="2 3">
    <name type="scientific">Roseateles oligotrophus</name>
    <dbReference type="NCBI Taxonomy" id="1769250"/>
    <lineage>
        <taxon>Bacteria</taxon>
        <taxon>Pseudomonadati</taxon>
        <taxon>Pseudomonadota</taxon>
        <taxon>Betaproteobacteria</taxon>
        <taxon>Burkholderiales</taxon>
        <taxon>Sphaerotilaceae</taxon>
        <taxon>Roseateles</taxon>
    </lineage>
</organism>
<dbReference type="AlphaFoldDB" id="A0A840LIY0"/>
<gene>
    <name evidence="2" type="ORF">HNP55_004722</name>
</gene>
<dbReference type="Proteomes" id="UP000562027">
    <property type="component" value="Unassembled WGS sequence"/>
</dbReference>
<proteinExistence type="predicted"/>
<dbReference type="PROSITE" id="PS51257">
    <property type="entry name" value="PROKAR_LIPOPROTEIN"/>
    <property type="match status" value="1"/>
</dbReference>
<comment type="caution">
    <text evidence="2">The sequence shown here is derived from an EMBL/GenBank/DDBJ whole genome shotgun (WGS) entry which is preliminary data.</text>
</comment>
<sequence length="510" mass="55378">MHLSPRTAAFFSALALAGGLSGCAGPGPAQPAAGMSDALLNRLSWGAGGTTLAQAARQDLPAYLQAQLHPQGPALPAEAQAQIDAMSISKIPLQELVLEMEQRRKAADALADDEQKKAARQAYQQEMNRLAREAASRHLLRALYSRHQVQEQMSWFWLNHFSVFQGKGNLRAMVGDYEEQALRPHALGKFRTLLGAVVSHPAMLRYLDNEQNAAGRLNENFARELMELHTLGVDGGYGQRDVQELARVLTGVGINAGPGTPGMKRDLQGFYVRKGMFEFNPARHDFGAKTLLGRPIQAQGLAELNEALDRLASHPATALFISRKLAQFWLSDEPPPALVRRMAQAFEANGGDIAATLALLFNSAEFAQAGPGKFKDPMRYAVSAVRLAYAQKPVLNMGPMLNWLNRMGEPLYGRLTPDGYPLNGTAWSSPGQMSTRFEIAKAIGSGSAGLFRSEGAPPQEKASVPQLAQTPFYISMAKTLSPATQQALAQANSAQEWNAFLLSSPEFMSR</sequence>